<name>Q0AS77_MARMM</name>
<keyword evidence="1" id="KW-0732">Signal</keyword>
<evidence type="ECO:0000313" key="3">
    <source>
        <dbReference type="Proteomes" id="UP000001964"/>
    </source>
</evidence>
<keyword evidence="3" id="KW-1185">Reference proteome</keyword>
<dbReference type="Pfam" id="PF13483">
    <property type="entry name" value="Lactamase_B_3"/>
    <property type="match status" value="1"/>
</dbReference>
<dbReference type="KEGG" id="mmr:Mmar10_0567"/>
<dbReference type="Proteomes" id="UP000001964">
    <property type="component" value="Chromosome"/>
</dbReference>
<dbReference type="Gene3D" id="3.60.15.10">
    <property type="entry name" value="Ribonuclease Z/Hydroxyacylglutathione hydrolase-like"/>
    <property type="match status" value="1"/>
</dbReference>
<dbReference type="HOGENOM" id="CLU_926731_0_0_5"/>
<feature type="chain" id="PRO_5004168460" description="L-ascorbate metabolism protein UlaG (Beta-lactamase superfamily)" evidence="1">
    <location>
        <begin position="27"/>
        <end position="284"/>
    </location>
</feature>
<feature type="signal peptide" evidence="1">
    <location>
        <begin position="1"/>
        <end position="26"/>
    </location>
</feature>
<evidence type="ECO:0000256" key="1">
    <source>
        <dbReference type="SAM" id="SignalP"/>
    </source>
</evidence>
<dbReference type="OrthoDB" id="9796517at2"/>
<dbReference type="RefSeq" id="WP_011642507.1">
    <property type="nucleotide sequence ID" value="NC_008347.1"/>
</dbReference>
<protein>
    <recommendedName>
        <fullName evidence="4">L-ascorbate metabolism protein UlaG (Beta-lactamase superfamily)</fullName>
    </recommendedName>
</protein>
<accession>Q0AS77</accession>
<dbReference type="EMBL" id="CP000449">
    <property type="protein sequence ID" value="ABI64860.1"/>
    <property type="molecule type" value="Genomic_DNA"/>
</dbReference>
<dbReference type="STRING" id="394221.Mmar10_0567"/>
<dbReference type="eggNOG" id="COG2220">
    <property type="taxonomic scope" value="Bacteria"/>
</dbReference>
<proteinExistence type="predicted"/>
<organism evidence="2 3">
    <name type="scientific">Maricaulis maris (strain MCS10)</name>
    <name type="common">Caulobacter maris</name>
    <dbReference type="NCBI Taxonomy" id="394221"/>
    <lineage>
        <taxon>Bacteria</taxon>
        <taxon>Pseudomonadati</taxon>
        <taxon>Pseudomonadota</taxon>
        <taxon>Alphaproteobacteria</taxon>
        <taxon>Maricaulales</taxon>
        <taxon>Maricaulaceae</taxon>
        <taxon>Maricaulis</taxon>
    </lineage>
</organism>
<evidence type="ECO:0000313" key="2">
    <source>
        <dbReference type="EMBL" id="ABI64860.1"/>
    </source>
</evidence>
<dbReference type="AlphaFoldDB" id="Q0AS77"/>
<reference evidence="2 3" key="1">
    <citation type="submission" date="2006-08" db="EMBL/GenBank/DDBJ databases">
        <title>Complete sequence of Maricaulis maris MCS10.</title>
        <authorList>
            <consortium name="US DOE Joint Genome Institute"/>
            <person name="Copeland A."/>
            <person name="Lucas S."/>
            <person name="Lapidus A."/>
            <person name="Barry K."/>
            <person name="Detter J.C."/>
            <person name="Glavina del Rio T."/>
            <person name="Hammon N."/>
            <person name="Israni S."/>
            <person name="Dalin E."/>
            <person name="Tice H."/>
            <person name="Pitluck S."/>
            <person name="Saunders E."/>
            <person name="Brettin T."/>
            <person name="Bruce D."/>
            <person name="Han C."/>
            <person name="Tapia R."/>
            <person name="Gilna P."/>
            <person name="Schmutz J."/>
            <person name="Larimer F."/>
            <person name="Land M."/>
            <person name="Hauser L."/>
            <person name="Kyrpides N."/>
            <person name="Mikhailova N."/>
            <person name="Viollier P."/>
            <person name="Stephens C."/>
            <person name="Richardson P."/>
        </authorList>
    </citation>
    <scope>NUCLEOTIDE SEQUENCE [LARGE SCALE GENOMIC DNA]</scope>
    <source>
        <strain evidence="2 3">MCS10</strain>
    </source>
</reference>
<dbReference type="SUPFAM" id="SSF56281">
    <property type="entry name" value="Metallo-hydrolase/oxidoreductase"/>
    <property type="match status" value="1"/>
</dbReference>
<evidence type="ECO:0008006" key="4">
    <source>
        <dbReference type="Google" id="ProtNLM"/>
    </source>
</evidence>
<gene>
    <name evidence="2" type="ordered locus">Mmar10_0567</name>
</gene>
<dbReference type="InterPro" id="IPR036866">
    <property type="entry name" value="RibonucZ/Hydroxyglut_hydro"/>
</dbReference>
<sequence precursor="true">MNIPRLHHGVAATLALALATAPAALAHPSEDDPATAHFLANEAILVSAGETRILFDPLFSVSYGYPLVAPDVRAAIMAGTPPYDGVDAVFVSHVHGDHFDAGAVNAYLAAHPDVILVGPWQARLDMQAADGWNDAFEARIQALPFIASPQDLVLAADGVEGAIRVETVHIPHAGGPGRAGIQNMAHRVTLNGAATVMHLGDATPEPAIYETHSDHFAARTTQHAFPPYWLLGEWGGETTRQRLNADAATGIHIPIQQPDWLDASGEDFFTEAGEERGVHGHDDE</sequence>